<accession>A0A918EKT5</accession>
<protein>
    <recommendedName>
        <fullName evidence="3">Carrier domain-containing protein</fullName>
    </recommendedName>
</protein>
<dbReference type="EMBL" id="BMSV01000005">
    <property type="protein sequence ID" value="GGQ08122.1"/>
    <property type="molecule type" value="Genomic_DNA"/>
</dbReference>
<dbReference type="InterPro" id="IPR009081">
    <property type="entry name" value="PP-bd_ACP"/>
</dbReference>
<gene>
    <name evidence="4" type="ORF">GCM10010249_28150</name>
</gene>
<reference evidence="4" key="2">
    <citation type="submission" date="2020-09" db="EMBL/GenBank/DDBJ databases">
        <authorList>
            <person name="Sun Q."/>
            <person name="Ohkuma M."/>
        </authorList>
    </citation>
    <scope>NUCLEOTIDE SEQUENCE</scope>
    <source>
        <strain evidence="4">JCM 4335</strain>
    </source>
</reference>
<evidence type="ECO:0000313" key="4">
    <source>
        <dbReference type="EMBL" id="GGQ08122.1"/>
    </source>
</evidence>
<dbReference type="PROSITE" id="PS00012">
    <property type="entry name" value="PHOSPHOPANTETHEINE"/>
    <property type="match status" value="1"/>
</dbReference>
<dbReference type="PROSITE" id="PS50075">
    <property type="entry name" value="CARRIER"/>
    <property type="match status" value="1"/>
</dbReference>
<reference evidence="4" key="1">
    <citation type="journal article" date="2014" name="Int. J. Syst. Evol. Microbiol.">
        <title>Complete genome sequence of Corynebacterium casei LMG S-19264T (=DSM 44701T), isolated from a smear-ripened cheese.</title>
        <authorList>
            <consortium name="US DOE Joint Genome Institute (JGI-PGF)"/>
            <person name="Walter F."/>
            <person name="Albersmeier A."/>
            <person name="Kalinowski J."/>
            <person name="Ruckert C."/>
        </authorList>
    </citation>
    <scope>NUCLEOTIDE SEQUENCE</scope>
    <source>
        <strain evidence="4">JCM 4335</strain>
    </source>
</reference>
<dbReference type="Proteomes" id="UP000654123">
    <property type="component" value="Unassembled WGS sequence"/>
</dbReference>
<dbReference type="Pfam" id="PF00550">
    <property type="entry name" value="PP-binding"/>
    <property type="match status" value="1"/>
</dbReference>
<dbReference type="GO" id="GO:0031177">
    <property type="term" value="F:phosphopantetheine binding"/>
    <property type="evidence" value="ECO:0007669"/>
    <property type="project" value="InterPro"/>
</dbReference>
<keyword evidence="2" id="KW-0597">Phosphoprotein</keyword>
<evidence type="ECO:0000259" key="3">
    <source>
        <dbReference type="PROSITE" id="PS50075"/>
    </source>
</evidence>
<keyword evidence="1" id="KW-0596">Phosphopantetheine</keyword>
<dbReference type="InterPro" id="IPR006162">
    <property type="entry name" value="Ppantetheine_attach_site"/>
</dbReference>
<dbReference type="GO" id="GO:0017000">
    <property type="term" value="P:antibiotic biosynthetic process"/>
    <property type="evidence" value="ECO:0007669"/>
    <property type="project" value="UniProtKB-ARBA"/>
</dbReference>
<feature type="domain" description="Carrier" evidence="3">
    <location>
        <begin position="10"/>
        <end position="88"/>
    </location>
</feature>
<comment type="caution">
    <text evidence="4">The sequence shown here is derived from an EMBL/GenBank/DDBJ whole genome shotgun (WGS) entry which is preliminary data.</text>
</comment>
<dbReference type="SMART" id="SM00823">
    <property type="entry name" value="PKS_PP"/>
    <property type="match status" value="1"/>
</dbReference>
<name>A0A918EKT5_9ACTN</name>
<evidence type="ECO:0000313" key="5">
    <source>
        <dbReference type="Proteomes" id="UP000654123"/>
    </source>
</evidence>
<proteinExistence type="predicted"/>
<keyword evidence="5" id="KW-1185">Reference proteome</keyword>
<organism evidence="4 5">
    <name type="scientific">Streptomyces roseolilacinus</name>
    <dbReference type="NCBI Taxonomy" id="66904"/>
    <lineage>
        <taxon>Bacteria</taxon>
        <taxon>Bacillati</taxon>
        <taxon>Actinomycetota</taxon>
        <taxon>Actinomycetes</taxon>
        <taxon>Kitasatosporales</taxon>
        <taxon>Streptomycetaceae</taxon>
        <taxon>Streptomyces</taxon>
    </lineage>
</organism>
<dbReference type="Gene3D" id="1.10.1200.10">
    <property type="entry name" value="ACP-like"/>
    <property type="match status" value="1"/>
</dbReference>
<evidence type="ECO:0000256" key="2">
    <source>
        <dbReference type="ARBA" id="ARBA00022553"/>
    </source>
</evidence>
<dbReference type="RefSeq" id="WP_189533568.1">
    <property type="nucleotide sequence ID" value="NZ_BMSV01000005.1"/>
</dbReference>
<dbReference type="AlphaFoldDB" id="A0A918EKT5"/>
<sequence>MTDHATPTLSTCRDDVREIVATRLGISAQDLDEDTTLERLGLDSLLLAETVTAVEDRYRAPVDVLALTDHLSPMTPLSAVLDELARAAHSSGN</sequence>
<dbReference type="SUPFAM" id="SSF47336">
    <property type="entry name" value="ACP-like"/>
    <property type="match status" value="1"/>
</dbReference>
<evidence type="ECO:0000256" key="1">
    <source>
        <dbReference type="ARBA" id="ARBA00022450"/>
    </source>
</evidence>
<dbReference type="InterPro" id="IPR036736">
    <property type="entry name" value="ACP-like_sf"/>
</dbReference>
<dbReference type="InterPro" id="IPR020806">
    <property type="entry name" value="PKS_PP-bd"/>
</dbReference>